<name>A0A0U2WMW6_9ENTE</name>
<dbReference type="Proteomes" id="UP000067523">
    <property type="component" value="Chromosome"/>
</dbReference>
<protein>
    <submittedName>
        <fullName evidence="1">Uncharacterized protein</fullName>
    </submittedName>
</protein>
<dbReference type="KEGG" id="erx:ATZ35_05305"/>
<evidence type="ECO:0000313" key="2">
    <source>
        <dbReference type="Proteomes" id="UP000067523"/>
    </source>
</evidence>
<accession>A0A0U2WMW6</accession>
<organism evidence="1 2">
    <name type="scientific">Enterococcus rotai</name>
    <dbReference type="NCBI Taxonomy" id="118060"/>
    <lineage>
        <taxon>Bacteria</taxon>
        <taxon>Bacillati</taxon>
        <taxon>Bacillota</taxon>
        <taxon>Bacilli</taxon>
        <taxon>Lactobacillales</taxon>
        <taxon>Enterococcaceae</taxon>
        <taxon>Enterococcus</taxon>
    </lineage>
</organism>
<dbReference type="STRING" id="118060.ATZ35_05305"/>
<evidence type="ECO:0000313" key="1">
    <source>
        <dbReference type="EMBL" id="ALS36598.1"/>
    </source>
</evidence>
<dbReference type="EMBL" id="CP013655">
    <property type="protein sequence ID" value="ALS36598.1"/>
    <property type="molecule type" value="Genomic_DNA"/>
</dbReference>
<dbReference type="AlphaFoldDB" id="A0A0U2WMW6"/>
<dbReference type="RefSeq" id="WP_208929829.1">
    <property type="nucleotide sequence ID" value="NZ_CP013655.1"/>
</dbReference>
<gene>
    <name evidence="1" type="ORF">ATZ35_05305</name>
</gene>
<sequence>MSHSQSKQFGTDQILLKQEGKELLNELNLRISNSTSIHKKSYEKIYLEVRLMTDTIENSNQTKFRISYHRLIVDQWDFSDELGIRLLNFKEQYLNLKNKQ</sequence>
<reference evidence="2" key="1">
    <citation type="submission" date="2015-12" db="EMBL/GenBank/DDBJ databases">
        <authorList>
            <person name="Lauer A."/>
            <person name="Humrighouse B."/>
            <person name="Loparev V."/>
            <person name="Shewmaker P.L."/>
            <person name="Whitney A.M."/>
            <person name="McLaughlin R.W."/>
        </authorList>
    </citation>
    <scope>NUCLEOTIDE SEQUENCE [LARGE SCALE GENOMIC DNA]</scope>
    <source>
        <strain evidence="2">LMG 26678</strain>
    </source>
</reference>
<keyword evidence="2" id="KW-1185">Reference proteome</keyword>
<proteinExistence type="predicted"/>